<feature type="domain" description="Reverse transcriptase" evidence="1">
    <location>
        <begin position="4"/>
        <end position="93"/>
    </location>
</feature>
<dbReference type="AlphaFoldDB" id="A0AAW2TAW2"/>
<dbReference type="PANTHER" id="PTHR24559">
    <property type="entry name" value="TRANSPOSON TY3-I GAG-POL POLYPROTEIN"/>
    <property type="match status" value="1"/>
</dbReference>
<dbReference type="PANTHER" id="PTHR24559:SF444">
    <property type="entry name" value="REVERSE TRANSCRIPTASE DOMAIN-CONTAINING PROTEIN"/>
    <property type="match status" value="1"/>
</dbReference>
<reference evidence="2" key="2">
    <citation type="journal article" date="2024" name="Plant">
        <title>Genomic evolution and insights into agronomic trait innovations of Sesamum species.</title>
        <authorList>
            <person name="Miao H."/>
            <person name="Wang L."/>
            <person name="Qu L."/>
            <person name="Liu H."/>
            <person name="Sun Y."/>
            <person name="Le M."/>
            <person name="Wang Q."/>
            <person name="Wei S."/>
            <person name="Zheng Y."/>
            <person name="Lin W."/>
            <person name="Duan Y."/>
            <person name="Cao H."/>
            <person name="Xiong S."/>
            <person name="Wang X."/>
            <person name="Wei L."/>
            <person name="Li C."/>
            <person name="Ma Q."/>
            <person name="Ju M."/>
            <person name="Zhao R."/>
            <person name="Li G."/>
            <person name="Mu C."/>
            <person name="Tian Q."/>
            <person name="Mei H."/>
            <person name="Zhang T."/>
            <person name="Gao T."/>
            <person name="Zhang H."/>
        </authorList>
    </citation>
    <scope>NUCLEOTIDE SEQUENCE</scope>
    <source>
        <strain evidence="2">KEN1</strain>
    </source>
</reference>
<dbReference type="Gene3D" id="3.10.10.10">
    <property type="entry name" value="HIV Type 1 Reverse Transcriptase, subunit A, domain 1"/>
    <property type="match status" value="1"/>
</dbReference>
<proteinExistence type="predicted"/>
<dbReference type="InterPro" id="IPR000477">
    <property type="entry name" value="RT_dom"/>
</dbReference>
<evidence type="ECO:0000313" key="2">
    <source>
        <dbReference type="EMBL" id="KAL0401885.1"/>
    </source>
</evidence>
<reference evidence="2" key="1">
    <citation type="submission" date="2020-06" db="EMBL/GenBank/DDBJ databases">
        <authorList>
            <person name="Li T."/>
            <person name="Hu X."/>
            <person name="Zhang T."/>
            <person name="Song X."/>
            <person name="Zhang H."/>
            <person name="Dai N."/>
            <person name="Sheng W."/>
            <person name="Hou X."/>
            <person name="Wei L."/>
        </authorList>
    </citation>
    <scope>NUCLEOTIDE SEQUENCE</scope>
    <source>
        <strain evidence="2">KEN1</strain>
        <tissue evidence="2">Leaf</tissue>
    </source>
</reference>
<name>A0AAW2TAW2_9LAMI</name>
<protein>
    <recommendedName>
        <fullName evidence="1">Reverse transcriptase domain-containing protein</fullName>
    </recommendedName>
</protein>
<dbReference type="InterPro" id="IPR043502">
    <property type="entry name" value="DNA/RNA_pol_sf"/>
</dbReference>
<dbReference type="InterPro" id="IPR053134">
    <property type="entry name" value="RNA-dir_DNA_polymerase"/>
</dbReference>
<sequence length="99" mass="11512">MFINFTDLNRACSKDPYPLPRIDALIDSTTEGEIMSFLDAFQGYNQIQMAVEHQEKTSFITKLRVFYYKVMSFGLKNAGDTYQRLLNQMFKDQIDLHGS</sequence>
<evidence type="ECO:0000259" key="1">
    <source>
        <dbReference type="Pfam" id="PF00078"/>
    </source>
</evidence>
<organism evidence="2">
    <name type="scientific">Sesamum latifolium</name>
    <dbReference type="NCBI Taxonomy" id="2727402"/>
    <lineage>
        <taxon>Eukaryota</taxon>
        <taxon>Viridiplantae</taxon>
        <taxon>Streptophyta</taxon>
        <taxon>Embryophyta</taxon>
        <taxon>Tracheophyta</taxon>
        <taxon>Spermatophyta</taxon>
        <taxon>Magnoliopsida</taxon>
        <taxon>eudicotyledons</taxon>
        <taxon>Gunneridae</taxon>
        <taxon>Pentapetalae</taxon>
        <taxon>asterids</taxon>
        <taxon>lamiids</taxon>
        <taxon>Lamiales</taxon>
        <taxon>Pedaliaceae</taxon>
        <taxon>Sesamum</taxon>
    </lineage>
</organism>
<comment type="caution">
    <text evidence="2">The sequence shown here is derived from an EMBL/GenBank/DDBJ whole genome shotgun (WGS) entry which is preliminary data.</text>
</comment>
<dbReference type="Pfam" id="PF00078">
    <property type="entry name" value="RVT_1"/>
    <property type="match status" value="1"/>
</dbReference>
<dbReference type="SUPFAM" id="SSF56672">
    <property type="entry name" value="DNA/RNA polymerases"/>
    <property type="match status" value="1"/>
</dbReference>
<gene>
    <name evidence="2" type="ORF">Slati_4218400</name>
</gene>
<dbReference type="InterPro" id="IPR043128">
    <property type="entry name" value="Rev_trsase/Diguanyl_cyclase"/>
</dbReference>
<accession>A0AAW2TAW2</accession>
<dbReference type="Gene3D" id="3.30.70.270">
    <property type="match status" value="1"/>
</dbReference>
<dbReference type="EMBL" id="JACGWN010000015">
    <property type="protein sequence ID" value="KAL0401885.1"/>
    <property type="molecule type" value="Genomic_DNA"/>
</dbReference>
<dbReference type="CDD" id="cd01647">
    <property type="entry name" value="RT_LTR"/>
    <property type="match status" value="1"/>
</dbReference>